<dbReference type="OrthoDB" id="5428055at2759"/>
<feature type="transmembrane region" description="Helical" evidence="1">
    <location>
        <begin position="541"/>
        <end position="562"/>
    </location>
</feature>
<reference evidence="2 3" key="1">
    <citation type="submission" date="2016-04" db="EMBL/GenBank/DDBJ databases">
        <title>A degradative enzymes factory behind the ericoid mycorrhizal symbiosis.</title>
        <authorList>
            <consortium name="DOE Joint Genome Institute"/>
            <person name="Martino E."/>
            <person name="Morin E."/>
            <person name="Grelet G."/>
            <person name="Kuo A."/>
            <person name="Kohler A."/>
            <person name="Daghino S."/>
            <person name="Barry K."/>
            <person name="Choi C."/>
            <person name="Cichocki N."/>
            <person name="Clum A."/>
            <person name="Copeland A."/>
            <person name="Hainaut M."/>
            <person name="Haridas S."/>
            <person name="Labutti K."/>
            <person name="Lindquist E."/>
            <person name="Lipzen A."/>
            <person name="Khouja H.-R."/>
            <person name="Murat C."/>
            <person name="Ohm R."/>
            <person name="Olson A."/>
            <person name="Spatafora J."/>
            <person name="Veneault-Fourrey C."/>
            <person name="Henrissat B."/>
            <person name="Grigoriev I."/>
            <person name="Martin F."/>
            <person name="Perotto S."/>
        </authorList>
    </citation>
    <scope>NUCLEOTIDE SEQUENCE [LARGE SCALE GENOMIC DNA]</scope>
    <source>
        <strain evidence="2 3">E</strain>
    </source>
</reference>
<proteinExistence type="predicted"/>
<accession>A0A2J6SGW5</accession>
<dbReference type="InParanoid" id="A0A2J6SGW5"/>
<protein>
    <submittedName>
        <fullName evidence="2">Uncharacterized protein</fullName>
    </submittedName>
</protein>
<evidence type="ECO:0000256" key="1">
    <source>
        <dbReference type="SAM" id="Phobius"/>
    </source>
</evidence>
<dbReference type="AlphaFoldDB" id="A0A2J6SGW5"/>
<dbReference type="STRING" id="1095630.A0A2J6SGW5"/>
<dbReference type="EMBL" id="KZ613914">
    <property type="protein sequence ID" value="PMD50016.1"/>
    <property type="molecule type" value="Genomic_DNA"/>
</dbReference>
<gene>
    <name evidence="2" type="ORF">K444DRAFT_638235</name>
</gene>
<sequence>MTATTPENVLQETVKEYQYFQPELIQIIASENIYDEDRQQPWEIDDRDKPYIKHVKALSSSWRHLQLLADFMQVGTTPLRWKDLQTGKWSKDKPFNRQERISRTKVTRLDYHEGSNKPRRKDITSSAKLREALEEQALENGPGRENSDCAHYDVEPAFFRDQIVDYAWYNTRDRWMDPPRLDVAARRQRWLQIRFPSSRYFENQLRFKEGCDQFESFNVYRRLEDDINNTGVWDAEKAIVGLSRTRAAFWIAKEETHIEGAVGILLVDPIAKTGFPLWHGYRNWEDTPSMKDLEKLEGKMPPPGPTRKSFFGDLIYWLEKPEAFGPSLPTYPGADMHIPIQALLFLICGEWLTIAEYIQTRLAQVEWEISFPEHFLNTGETIDVALKKLHIWRRLVPLYHRMLTETLQRVFSFPCHTGAASTVDSLRSLQDSNSYAADRKAASSQCQCPLHQQTPSQSGSITALREDFVRLRISMEEFEKRIDRLTSVVTASISIDDSHRGLKDTTNVTRLTWLATCFIPLSLTATVFSMQQYIANIRYIIGWYFLTSLLLVFVTIGGAFALTGSVADIFRVSKNKKGKDS</sequence>
<name>A0A2J6SGW5_9HELO</name>
<keyword evidence="3" id="KW-1185">Reference proteome</keyword>
<dbReference type="GeneID" id="36592302"/>
<keyword evidence="1" id="KW-0812">Transmembrane</keyword>
<keyword evidence="1" id="KW-1133">Transmembrane helix</keyword>
<organism evidence="2 3">
    <name type="scientific">Hyaloscypha bicolor E</name>
    <dbReference type="NCBI Taxonomy" id="1095630"/>
    <lineage>
        <taxon>Eukaryota</taxon>
        <taxon>Fungi</taxon>
        <taxon>Dikarya</taxon>
        <taxon>Ascomycota</taxon>
        <taxon>Pezizomycotina</taxon>
        <taxon>Leotiomycetes</taxon>
        <taxon>Helotiales</taxon>
        <taxon>Hyaloscyphaceae</taxon>
        <taxon>Hyaloscypha</taxon>
        <taxon>Hyaloscypha bicolor</taxon>
    </lineage>
</organism>
<evidence type="ECO:0000313" key="3">
    <source>
        <dbReference type="Proteomes" id="UP000235371"/>
    </source>
</evidence>
<evidence type="ECO:0000313" key="2">
    <source>
        <dbReference type="EMBL" id="PMD50016.1"/>
    </source>
</evidence>
<dbReference type="RefSeq" id="XP_024726920.1">
    <property type="nucleotide sequence ID" value="XM_024884225.1"/>
</dbReference>
<keyword evidence="1" id="KW-0472">Membrane</keyword>
<dbReference type="Proteomes" id="UP000235371">
    <property type="component" value="Unassembled WGS sequence"/>
</dbReference>
<feature type="transmembrane region" description="Helical" evidence="1">
    <location>
        <begin position="511"/>
        <end position="529"/>
    </location>
</feature>